<keyword evidence="2 3" id="KW-0064">Aspartyl protease</keyword>
<dbReference type="GO" id="GO:0004190">
    <property type="term" value="F:aspartic-type endopeptidase activity"/>
    <property type="evidence" value="ECO:0007669"/>
    <property type="project" value="UniProtKB-KW"/>
</dbReference>
<dbReference type="InterPro" id="IPR021109">
    <property type="entry name" value="Peptidase_aspartic_dom_sf"/>
</dbReference>
<dbReference type="CDD" id="cd05471">
    <property type="entry name" value="pepsin_like"/>
    <property type="match status" value="1"/>
</dbReference>
<dbReference type="Pfam" id="PF00026">
    <property type="entry name" value="Asp"/>
    <property type="match status" value="1"/>
</dbReference>
<dbReference type="STRING" id="154538.A0A1M2VCB6"/>
<comment type="similarity">
    <text evidence="1 3">Belongs to the peptidase A1 family.</text>
</comment>
<dbReference type="InterPro" id="IPR033121">
    <property type="entry name" value="PEPTIDASE_A1"/>
</dbReference>
<feature type="domain" description="Peptidase A1" evidence="4">
    <location>
        <begin position="1"/>
        <end position="183"/>
    </location>
</feature>
<dbReference type="PANTHER" id="PTHR47966:SF51">
    <property type="entry name" value="BETA-SITE APP-CLEAVING ENZYME, ISOFORM A-RELATED"/>
    <property type="match status" value="1"/>
</dbReference>
<proteinExistence type="inferred from homology"/>
<dbReference type="Proteomes" id="UP000184267">
    <property type="component" value="Unassembled WGS sequence"/>
</dbReference>
<dbReference type="InterPro" id="IPR001969">
    <property type="entry name" value="Aspartic_peptidase_AS"/>
</dbReference>
<dbReference type="AlphaFoldDB" id="A0A1M2VCB6"/>
<dbReference type="GO" id="GO:0006508">
    <property type="term" value="P:proteolysis"/>
    <property type="evidence" value="ECO:0007669"/>
    <property type="project" value="UniProtKB-KW"/>
</dbReference>
<evidence type="ECO:0000313" key="6">
    <source>
        <dbReference type="Proteomes" id="UP000184267"/>
    </source>
</evidence>
<dbReference type="PRINTS" id="PR00792">
    <property type="entry name" value="PEPSIN"/>
</dbReference>
<dbReference type="SUPFAM" id="SSF50630">
    <property type="entry name" value="Acid proteases"/>
    <property type="match status" value="1"/>
</dbReference>
<dbReference type="InterPro" id="IPR001461">
    <property type="entry name" value="Aspartic_peptidase_A1"/>
</dbReference>
<evidence type="ECO:0000313" key="5">
    <source>
        <dbReference type="EMBL" id="OJT05195.1"/>
    </source>
</evidence>
<comment type="caution">
    <text evidence="5">The sequence shown here is derived from an EMBL/GenBank/DDBJ whole genome shotgun (WGS) entry which is preliminary data.</text>
</comment>
<keyword evidence="6" id="KW-1185">Reference proteome</keyword>
<evidence type="ECO:0000256" key="1">
    <source>
        <dbReference type="ARBA" id="ARBA00007447"/>
    </source>
</evidence>
<dbReference type="OrthoDB" id="660550at2759"/>
<sequence length="183" mass="19014">MLFYMTGGRLISILQTAQYGSGSFDGKEYIDTVTLGAGFAINNQSIGVAYYSSGFNGVDGILGIGPVDLTCGTLFPARSSCIPTVTNNAFEQRLISNESIGISFVPTTTPDIIDGALTFGSADTSKYTGDITYVDITSTSPANRYVGIDQSITYGQGGPTILPETAGIVDTGTTLLMISSGAQ</sequence>
<reference evidence="5 6" key="1">
    <citation type="submission" date="2016-10" db="EMBL/GenBank/DDBJ databases">
        <title>Genome sequence of the basidiomycete white-rot fungus Trametes pubescens.</title>
        <authorList>
            <person name="Makela M.R."/>
            <person name="Granchi Z."/>
            <person name="Peng M."/>
            <person name="De Vries R.P."/>
            <person name="Grigoriev I."/>
            <person name="Riley R."/>
            <person name="Hilden K."/>
        </authorList>
    </citation>
    <scope>NUCLEOTIDE SEQUENCE [LARGE SCALE GENOMIC DNA]</scope>
    <source>
        <strain evidence="5 6">FBCC735</strain>
    </source>
</reference>
<dbReference type="PANTHER" id="PTHR47966">
    <property type="entry name" value="BETA-SITE APP-CLEAVING ENZYME, ISOFORM A-RELATED"/>
    <property type="match status" value="1"/>
</dbReference>
<keyword evidence="3" id="KW-0378">Hydrolase</keyword>
<name>A0A1M2VCB6_TRAPU</name>
<organism evidence="5 6">
    <name type="scientific">Trametes pubescens</name>
    <name type="common">White-rot fungus</name>
    <dbReference type="NCBI Taxonomy" id="154538"/>
    <lineage>
        <taxon>Eukaryota</taxon>
        <taxon>Fungi</taxon>
        <taxon>Dikarya</taxon>
        <taxon>Basidiomycota</taxon>
        <taxon>Agaricomycotina</taxon>
        <taxon>Agaricomycetes</taxon>
        <taxon>Polyporales</taxon>
        <taxon>Polyporaceae</taxon>
        <taxon>Trametes</taxon>
    </lineage>
</organism>
<dbReference type="PROSITE" id="PS51767">
    <property type="entry name" value="PEPTIDASE_A1"/>
    <property type="match status" value="1"/>
</dbReference>
<gene>
    <name evidence="5" type="ORF">TRAPUB_4020</name>
</gene>
<evidence type="ECO:0000256" key="3">
    <source>
        <dbReference type="RuleBase" id="RU000454"/>
    </source>
</evidence>
<dbReference type="InterPro" id="IPR034164">
    <property type="entry name" value="Pepsin-like_dom"/>
</dbReference>
<dbReference type="PROSITE" id="PS00141">
    <property type="entry name" value="ASP_PROTEASE"/>
    <property type="match status" value="1"/>
</dbReference>
<evidence type="ECO:0000256" key="2">
    <source>
        <dbReference type="ARBA" id="ARBA00022750"/>
    </source>
</evidence>
<dbReference type="Gene3D" id="2.40.70.10">
    <property type="entry name" value="Acid Proteases"/>
    <property type="match status" value="2"/>
</dbReference>
<keyword evidence="3" id="KW-0645">Protease</keyword>
<protein>
    <submittedName>
        <fullName evidence="5">Polyporopepsin</fullName>
    </submittedName>
</protein>
<evidence type="ECO:0000259" key="4">
    <source>
        <dbReference type="PROSITE" id="PS51767"/>
    </source>
</evidence>
<accession>A0A1M2VCB6</accession>
<dbReference type="EMBL" id="MNAD01001480">
    <property type="protein sequence ID" value="OJT05195.1"/>
    <property type="molecule type" value="Genomic_DNA"/>
</dbReference>